<dbReference type="InParanoid" id="E4X2X9"/>
<dbReference type="SUPFAM" id="SSF82185">
    <property type="entry name" value="Histone H3 K4-specific methyltransferase SET7/9 N-terminal domain"/>
    <property type="match status" value="1"/>
</dbReference>
<gene>
    <name evidence="5" type="ORF">GSOID_T00017611001</name>
</gene>
<dbReference type="InterPro" id="IPR009091">
    <property type="entry name" value="RCC1/BLIP-II"/>
</dbReference>
<dbReference type="Pfam" id="PF02204">
    <property type="entry name" value="VPS9"/>
    <property type="match status" value="1"/>
</dbReference>
<evidence type="ECO:0000256" key="2">
    <source>
        <dbReference type="ARBA" id="ARBA00022737"/>
    </source>
</evidence>
<name>E4X2X9_OIKDI</name>
<evidence type="ECO:0000256" key="1">
    <source>
        <dbReference type="ARBA" id="ARBA00022658"/>
    </source>
</evidence>
<dbReference type="InterPro" id="IPR051984">
    <property type="entry name" value="Alsin"/>
</dbReference>
<dbReference type="InterPro" id="IPR057248">
    <property type="entry name" value="Alsin-like_PH"/>
</dbReference>
<accession>E4X2X9</accession>
<dbReference type="PROSITE" id="PS50012">
    <property type="entry name" value="RCC1_3"/>
    <property type="match status" value="2"/>
</dbReference>
<feature type="repeat" description="RCC1" evidence="3">
    <location>
        <begin position="116"/>
        <end position="163"/>
    </location>
</feature>
<dbReference type="Pfam" id="PF02493">
    <property type="entry name" value="MORN"/>
    <property type="match status" value="4"/>
</dbReference>
<dbReference type="SUPFAM" id="SSF109993">
    <property type="entry name" value="VPS9 domain"/>
    <property type="match status" value="1"/>
</dbReference>
<evidence type="ECO:0000256" key="3">
    <source>
        <dbReference type="PROSITE-ProRule" id="PRU00235"/>
    </source>
</evidence>
<keyword evidence="6" id="KW-1185">Reference proteome</keyword>
<dbReference type="PROSITE" id="PS51205">
    <property type="entry name" value="VPS9"/>
    <property type="match status" value="1"/>
</dbReference>
<dbReference type="PANTHER" id="PTHR46089:SF2">
    <property type="entry name" value="ALSIN HOMOLOG"/>
    <property type="match status" value="1"/>
</dbReference>
<keyword evidence="2" id="KW-0677">Repeat</keyword>
<dbReference type="InterPro" id="IPR000408">
    <property type="entry name" value="Reg_chr_condens"/>
</dbReference>
<sequence>MSVEIVTTHQLNDGKVQKWEIGRIRKILYVDGSKEPFLALNSQKKLYSFLKECFLDIENVTDISYGRDEASYKVIIATKTGCFTADSSLDIIIFSPLIFSSLSSSSHASFGVTRDGFLYGWGKNYFIGLIEEGVSEKPRKVEPFKNVISIECGAEHNLLLVERDIKDNESNADEEDAFNYDQDEQFGINILEDALVMAGNLDVESDKDQKKEEKEKSLVISLTNSVEWLSQSTINVTSAILPNPVTNMIASTIATTSSTISSTYSYGESLLKGFLVNKEQSKQKVRTDCVSQIAGAPRALTDLFVWGRNGHGQLGTGDTADVIEPVKLQAVSSKGIIAILARGNLSFAITSTWEVWAWGEDFQKETKLKLASVLHTLTAHYLSMPNSQGGYEIISTSENQSSCKFPQIPPGNILSSTFDHHYQLFSCQRMKCIEEITRSTKQFSRYLGTLRKTIVRPLLNECQVTGTFAGFDGDFTSFNQLTIATTQNAAGGDAWLNSRPALFIIISNSATELLDRFTVYFRFLAKSVAGGFFDSLPKEFLAKIEPKLKSSAIVMDSNDSAQSAIIEALSLPAKELKHYVKSLETLLDLTVKIEGPDEPSFLEDVSLSLLHKIIHQLKSAIVNIQCIIEDFNRTRAFWNGAANLKYRKALVTADRFLVLTNRTIPVWPSGAVTQPAVLLFTDILVIWTQLSVQQLPLNLLWIREYPDERKVVVETPEESLALVFKTPEDRDFWCSTLIQSVCRLLEQDDLTRLPLTRKGLFQFKNGRLRGCTYVGDWENGKMHGKGFLTSPDNHKKYIGGFIEGERSGWGVFTNEMAKDGAIKTYTGFYKNEQQCGIGEAVYGDGSVYKGCWNDGLRSGHGVQFYGSSHASVYLGDWSNDKRNGYGVLRSRLQGWRFLCLWKDDKKHGRGVFVSSSNVLTQTMFSFDQIIDKEGLVYANLTNISGIEEDRFFIGAISSSLPVTVVDDCVQPEEVTLVKGKLSVLHDSKDCDKLATSVEGSFTGDILQPKITAGVDFKTIIVDSNLTGFFNSVGSVPSAAKWRGLFKLFVNDLGTPLSGPGDDWDDAMTERCWENLAEVIKNRKMTMFPDTSASEQLKLTSRPNELNQDAIKEYVKLALNSKLHPLGHVMSMIVKAFESSYTPTHTALIFASLAEIKSIIKVFHNVTRCFFPQIVPGDAKMCAGSLILPSLFPQVYPVLQSMYVESHTRVEERINLNLRRYRAMKDLSLAQLLGSDIMEQMVIDAEEKPIMVSCVKKMRQFPLCLLPDQKLDLICDLFKLIKQELVKYNASYSADDLLPAMEFVMVRGMVTNLGVEIRIIKDFIHPDIQGGERGLWYCHFYTAYKSLSR</sequence>
<dbReference type="Pfam" id="PF25383">
    <property type="entry name" value="PH_alsin"/>
    <property type="match status" value="1"/>
</dbReference>
<dbReference type="SUPFAM" id="SSF50985">
    <property type="entry name" value="RCC1/BLIP-II"/>
    <property type="match status" value="1"/>
</dbReference>
<feature type="domain" description="VPS9" evidence="4">
    <location>
        <begin position="1207"/>
        <end position="1348"/>
    </location>
</feature>
<reference evidence="5" key="1">
    <citation type="journal article" date="2010" name="Science">
        <title>Plasticity of animal genome architecture unmasked by rapid evolution of a pelagic tunicate.</title>
        <authorList>
            <person name="Denoeud F."/>
            <person name="Henriet S."/>
            <person name="Mungpakdee S."/>
            <person name="Aury J.M."/>
            <person name="Da Silva C."/>
            <person name="Brinkmann H."/>
            <person name="Mikhaleva J."/>
            <person name="Olsen L.C."/>
            <person name="Jubin C."/>
            <person name="Canestro C."/>
            <person name="Bouquet J.M."/>
            <person name="Danks G."/>
            <person name="Poulain J."/>
            <person name="Campsteijn C."/>
            <person name="Adamski M."/>
            <person name="Cross I."/>
            <person name="Yadetie F."/>
            <person name="Muffato M."/>
            <person name="Louis A."/>
            <person name="Butcher S."/>
            <person name="Tsagkogeorga G."/>
            <person name="Konrad A."/>
            <person name="Singh S."/>
            <person name="Jensen M.F."/>
            <person name="Cong E.H."/>
            <person name="Eikeseth-Otteraa H."/>
            <person name="Noel B."/>
            <person name="Anthouard V."/>
            <person name="Porcel B.M."/>
            <person name="Kachouri-Lafond R."/>
            <person name="Nishino A."/>
            <person name="Ugolini M."/>
            <person name="Chourrout P."/>
            <person name="Nishida H."/>
            <person name="Aasland R."/>
            <person name="Huzurbazar S."/>
            <person name="Westhof E."/>
            <person name="Delsuc F."/>
            <person name="Lehrach H."/>
            <person name="Reinhardt R."/>
            <person name="Weissenbach J."/>
            <person name="Roy S.W."/>
            <person name="Artiguenave F."/>
            <person name="Postlethwait J.H."/>
            <person name="Manak J.R."/>
            <person name="Thompson E.M."/>
            <person name="Jaillon O."/>
            <person name="Du Pasquier L."/>
            <person name="Boudinot P."/>
            <person name="Liberles D.A."/>
            <person name="Volff J.N."/>
            <person name="Philippe H."/>
            <person name="Lenhard B."/>
            <person name="Roest Crollius H."/>
            <person name="Wincker P."/>
            <person name="Chourrout D."/>
        </authorList>
    </citation>
    <scope>NUCLEOTIDE SEQUENCE [LARGE SCALE GENOMIC DNA]</scope>
</reference>
<dbReference type="InterPro" id="IPR037191">
    <property type="entry name" value="VPS9_dom_sf"/>
</dbReference>
<evidence type="ECO:0000313" key="6">
    <source>
        <dbReference type="Proteomes" id="UP000001307"/>
    </source>
</evidence>
<keyword evidence="1" id="KW-0344">Guanine-nucleotide releasing factor</keyword>
<dbReference type="OrthoDB" id="48314at2759"/>
<dbReference type="GO" id="GO:0005085">
    <property type="term" value="F:guanyl-nucleotide exchange factor activity"/>
    <property type="evidence" value="ECO:0007669"/>
    <property type="project" value="UniProtKB-KW"/>
</dbReference>
<evidence type="ECO:0000313" key="5">
    <source>
        <dbReference type="EMBL" id="CBY17982.1"/>
    </source>
</evidence>
<proteinExistence type="predicted"/>
<dbReference type="SMART" id="SM00698">
    <property type="entry name" value="MORN"/>
    <property type="match status" value="6"/>
</dbReference>
<dbReference type="EMBL" id="FN653023">
    <property type="protein sequence ID" value="CBY17982.1"/>
    <property type="molecule type" value="Genomic_DNA"/>
</dbReference>
<dbReference type="InterPro" id="IPR003123">
    <property type="entry name" value="VPS9"/>
</dbReference>
<dbReference type="GO" id="GO:0016197">
    <property type="term" value="P:endosomal transport"/>
    <property type="evidence" value="ECO:0007669"/>
    <property type="project" value="TreeGrafter"/>
</dbReference>
<dbReference type="GO" id="GO:0005737">
    <property type="term" value="C:cytoplasm"/>
    <property type="evidence" value="ECO:0007669"/>
    <property type="project" value="TreeGrafter"/>
</dbReference>
<dbReference type="Proteomes" id="UP000001307">
    <property type="component" value="Unassembled WGS sequence"/>
</dbReference>
<organism evidence="5">
    <name type="scientific">Oikopleura dioica</name>
    <name type="common">Tunicate</name>
    <dbReference type="NCBI Taxonomy" id="34765"/>
    <lineage>
        <taxon>Eukaryota</taxon>
        <taxon>Metazoa</taxon>
        <taxon>Chordata</taxon>
        <taxon>Tunicata</taxon>
        <taxon>Appendicularia</taxon>
        <taxon>Copelata</taxon>
        <taxon>Oikopleuridae</taxon>
        <taxon>Oikopleura</taxon>
    </lineage>
</organism>
<dbReference type="InterPro" id="IPR003409">
    <property type="entry name" value="MORN"/>
</dbReference>
<dbReference type="PANTHER" id="PTHR46089">
    <property type="entry name" value="ALSIN HOMOLOG"/>
    <property type="match status" value="1"/>
</dbReference>
<dbReference type="Gene3D" id="2.130.10.30">
    <property type="entry name" value="Regulator of chromosome condensation 1/beta-lactamase-inhibitor protein II"/>
    <property type="match status" value="2"/>
</dbReference>
<dbReference type="Gene3D" id="1.20.1050.80">
    <property type="entry name" value="VPS9 domain"/>
    <property type="match status" value="1"/>
</dbReference>
<dbReference type="Gene3D" id="2.20.110.10">
    <property type="entry name" value="Histone H3 K4-specific methyltransferase SET7/9 N-terminal domain"/>
    <property type="match status" value="2"/>
</dbReference>
<evidence type="ECO:0000259" key="4">
    <source>
        <dbReference type="PROSITE" id="PS51205"/>
    </source>
</evidence>
<protein>
    <recommendedName>
        <fullName evidence="4">VPS9 domain-containing protein</fullName>
    </recommendedName>
</protein>
<dbReference type="Pfam" id="PF00415">
    <property type="entry name" value="RCC1"/>
    <property type="match status" value="2"/>
</dbReference>
<feature type="repeat" description="RCC1" evidence="3">
    <location>
        <begin position="301"/>
        <end position="352"/>
    </location>
</feature>
<dbReference type="GO" id="GO:0031267">
    <property type="term" value="F:small GTPase binding"/>
    <property type="evidence" value="ECO:0007669"/>
    <property type="project" value="TreeGrafter"/>
</dbReference>